<feature type="binding site" evidence="3">
    <location>
        <position position="166"/>
    </location>
    <ligand>
        <name>Cu cation</name>
        <dbReference type="ChEBI" id="CHEBI:23378"/>
    </ligand>
</feature>
<proteinExistence type="inferred from homology"/>
<protein>
    <submittedName>
        <fullName evidence="6">SCO family protein</fullName>
    </submittedName>
</protein>
<keyword evidence="3" id="KW-0479">Metal-binding</keyword>
<sequence length="202" mass="22554">MKVLRYILWSIVILVTAILLGQVFSQKKDSGRQILSSGDSIGGSYTLTAHTGVTVKNTDFKGKFQFIYFGYSFCPDVCPIELQKMTAALKMMEEKNVDTSAIQPLFITVDPERDTVAELANFMPGFHPNFIGLTSDLETIQKVAPQYKIYFTKTGGTGNNDYLVNHSNYIILMNKEGSFLKLFTAIDTPQQIATTLTQLVQQ</sequence>
<dbReference type="Gene3D" id="3.40.30.10">
    <property type="entry name" value="Glutaredoxin"/>
    <property type="match status" value="1"/>
</dbReference>
<feature type="disulfide bond" description="Redox-active" evidence="4">
    <location>
        <begin position="74"/>
        <end position="78"/>
    </location>
</feature>
<organism evidence="6 7">
    <name type="scientific">Temperatibacter marinus</name>
    <dbReference type="NCBI Taxonomy" id="1456591"/>
    <lineage>
        <taxon>Bacteria</taxon>
        <taxon>Pseudomonadati</taxon>
        <taxon>Pseudomonadota</taxon>
        <taxon>Alphaproteobacteria</taxon>
        <taxon>Kordiimonadales</taxon>
        <taxon>Temperatibacteraceae</taxon>
        <taxon>Temperatibacter</taxon>
    </lineage>
</organism>
<evidence type="ECO:0000256" key="2">
    <source>
        <dbReference type="ARBA" id="ARBA00023008"/>
    </source>
</evidence>
<accession>A0AA52EKD3</accession>
<evidence type="ECO:0000313" key="6">
    <source>
        <dbReference type="EMBL" id="WND04137.1"/>
    </source>
</evidence>
<evidence type="ECO:0000256" key="4">
    <source>
        <dbReference type="PIRSR" id="PIRSR603782-2"/>
    </source>
</evidence>
<dbReference type="CDD" id="cd02968">
    <property type="entry name" value="SCO"/>
    <property type="match status" value="1"/>
</dbReference>
<dbReference type="PANTHER" id="PTHR12151">
    <property type="entry name" value="ELECTRON TRANSPORT PROTIN SCO1/SENC FAMILY MEMBER"/>
    <property type="match status" value="1"/>
</dbReference>
<feature type="transmembrane region" description="Helical" evidence="5">
    <location>
        <begin position="6"/>
        <end position="24"/>
    </location>
</feature>
<evidence type="ECO:0000313" key="7">
    <source>
        <dbReference type="Proteomes" id="UP001268683"/>
    </source>
</evidence>
<keyword evidence="5" id="KW-1133">Transmembrane helix</keyword>
<comment type="similarity">
    <text evidence="1">Belongs to the SCO1/2 family.</text>
</comment>
<name>A0AA52EKD3_9PROT</name>
<dbReference type="GO" id="GO:0046872">
    <property type="term" value="F:metal ion binding"/>
    <property type="evidence" value="ECO:0007669"/>
    <property type="project" value="UniProtKB-KW"/>
</dbReference>
<evidence type="ECO:0000256" key="5">
    <source>
        <dbReference type="SAM" id="Phobius"/>
    </source>
</evidence>
<gene>
    <name evidence="6" type="ORF">QGN29_07095</name>
</gene>
<keyword evidence="4" id="KW-1015">Disulfide bond</keyword>
<dbReference type="AlphaFoldDB" id="A0AA52EKD3"/>
<keyword evidence="7" id="KW-1185">Reference proteome</keyword>
<dbReference type="FunFam" id="3.40.30.10:FF:000013">
    <property type="entry name" value="Blast:Protein SCO1 homolog, mitochondrial"/>
    <property type="match status" value="1"/>
</dbReference>
<evidence type="ECO:0000256" key="3">
    <source>
        <dbReference type="PIRSR" id="PIRSR603782-1"/>
    </source>
</evidence>
<feature type="binding site" evidence="3">
    <location>
        <position position="78"/>
    </location>
    <ligand>
        <name>Cu cation</name>
        <dbReference type="ChEBI" id="CHEBI:23378"/>
    </ligand>
</feature>
<dbReference type="RefSeq" id="WP_310800001.1">
    <property type="nucleotide sequence ID" value="NZ_CP123872.1"/>
</dbReference>
<evidence type="ECO:0000256" key="1">
    <source>
        <dbReference type="ARBA" id="ARBA00010996"/>
    </source>
</evidence>
<dbReference type="Pfam" id="PF02630">
    <property type="entry name" value="SCO1-SenC"/>
    <property type="match status" value="1"/>
</dbReference>
<keyword evidence="5" id="KW-0472">Membrane</keyword>
<dbReference type="InterPro" id="IPR036249">
    <property type="entry name" value="Thioredoxin-like_sf"/>
</dbReference>
<keyword evidence="2 3" id="KW-0186">Copper</keyword>
<dbReference type="InterPro" id="IPR003782">
    <property type="entry name" value="SCO1/SenC"/>
</dbReference>
<keyword evidence="5" id="KW-0812">Transmembrane</keyword>
<dbReference type="SUPFAM" id="SSF52833">
    <property type="entry name" value="Thioredoxin-like"/>
    <property type="match status" value="1"/>
</dbReference>
<dbReference type="KEGG" id="tmk:QGN29_07095"/>
<dbReference type="PANTHER" id="PTHR12151:SF25">
    <property type="entry name" value="LINALOOL DEHYDRATASE_ISOMERASE DOMAIN-CONTAINING PROTEIN"/>
    <property type="match status" value="1"/>
</dbReference>
<dbReference type="EMBL" id="CP123872">
    <property type="protein sequence ID" value="WND04137.1"/>
    <property type="molecule type" value="Genomic_DNA"/>
</dbReference>
<dbReference type="Proteomes" id="UP001268683">
    <property type="component" value="Chromosome"/>
</dbReference>
<reference evidence="6" key="1">
    <citation type="submission" date="2023-04" db="EMBL/GenBank/DDBJ databases">
        <title>Complete genome sequence of Temperatibacter marinus.</title>
        <authorList>
            <person name="Rong J.-C."/>
            <person name="Yi M.-L."/>
            <person name="Zhao Q."/>
        </authorList>
    </citation>
    <scope>NUCLEOTIDE SEQUENCE</scope>
    <source>
        <strain evidence="6">NBRC 110045</strain>
    </source>
</reference>
<feature type="binding site" evidence="3">
    <location>
        <position position="74"/>
    </location>
    <ligand>
        <name>Cu cation</name>
        <dbReference type="ChEBI" id="CHEBI:23378"/>
    </ligand>
</feature>